<proteinExistence type="predicted"/>
<feature type="repeat" description="ANK" evidence="9">
    <location>
        <begin position="50"/>
        <end position="82"/>
    </location>
</feature>
<accession>A0A7S0JCT6</accession>
<organism evidence="11">
    <name type="scientific">Calcidiscus leptoporus</name>
    <dbReference type="NCBI Taxonomy" id="127549"/>
    <lineage>
        <taxon>Eukaryota</taxon>
        <taxon>Haptista</taxon>
        <taxon>Haptophyta</taxon>
        <taxon>Prymnesiophyceae</taxon>
        <taxon>Coccolithales</taxon>
        <taxon>Calcidiscaceae</taxon>
        <taxon>Calcidiscus</taxon>
    </lineage>
</organism>
<feature type="region of interest" description="Disordered" evidence="10">
    <location>
        <begin position="177"/>
        <end position="197"/>
    </location>
</feature>
<evidence type="ECO:0000256" key="7">
    <source>
        <dbReference type="ARBA" id="ARBA00030621"/>
    </source>
</evidence>
<dbReference type="GO" id="GO:0005634">
    <property type="term" value="C:nucleus"/>
    <property type="evidence" value="ECO:0007669"/>
    <property type="project" value="UniProtKB-SubCell"/>
</dbReference>
<dbReference type="PROSITE" id="PS50088">
    <property type="entry name" value="ANK_REPEAT"/>
    <property type="match status" value="1"/>
</dbReference>
<reference evidence="11" key="1">
    <citation type="submission" date="2021-01" db="EMBL/GenBank/DDBJ databases">
        <authorList>
            <person name="Corre E."/>
            <person name="Pelletier E."/>
            <person name="Niang G."/>
            <person name="Scheremetjew M."/>
            <person name="Finn R."/>
            <person name="Kale V."/>
            <person name="Holt S."/>
            <person name="Cochrane G."/>
            <person name="Meng A."/>
            <person name="Brown T."/>
            <person name="Cohen L."/>
        </authorList>
    </citation>
    <scope>NUCLEOTIDE SEQUENCE</scope>
    <source>
        <strain evidence="11">RCC1130</strain>
    </source>
</reference>
<evidence type="ECO:0000256" key="6">
    <source>
        <dbReference type="ARBA" id="ARBA00023242"/>
    </source>
</evidence>
<dbReference type="EMBL" id="HBER01046469">
    <property type="protein sequence ID" value="CAD8547984.1"/>
    <property type="molecule type" value="Transcribed_RNA"/>
</dbReference>
<dbReference type="InterPro" id="IPR036770">
    <property type="entry name" value="Ankyrin_rpt-contain_sf"/>
</dbReference>
<dbReference type="AlphaFoldDB" id="A0A7S0JCT6"/>
<dbReference type="Gene3D" id="1.25.40.20">
    <property type="entry name" value="Ankyrin repeat-containing domain"/>
    <property type="match status" value="1"/>
</dbReference>
<sequence length="402" mass="45341">MHINGQRDQDDELLAKLFRAIRKRKAKRVRRLLPRFARFGTDLSCTVPPRCDTALHAATRAGDPAIVRLLVAHGADVNACDRRLRTPLHVASSGEATRALLREAQRFGVHVDLAQCDEQGVSAKKVVLRALERLSNSRAASSDDDSSDRGESSASGDKGLGANAFEERLREESILERDEGGGFDWAGDWDDGTNDGGDWFAQVAAQARARRTREAELDRQRQEDWEARREARRAQNAQKAEEREQERIRWQRAAEAEEERMRLRQEGVAEKRSASAREAARAAYERAWEAMRKRFPKDDRLLDVSELPWPCALTDMTAAKVADTILPPSVEASDLRKLLTEEQRRWHPDKFTAKWSARLRDEQREEVLANVTHVSQCINELLRQEREKAAAAQPAAATPAGS</sequence>
<evidence type="ECO:0000256" key="4">
    <source>
        <dbReference type="ARBA" id="ARBA00022737"/>
    </source>
</evidence>
<dbReference type="InterPro" id="IPR038753">
    <property type="entry name" value="NFKBIL1"/>
</dbReference>
<evidence type="ECO:0000256" key="3">
    <source>
        <dbReference type="ARBA" id="ARBA00022553"/>
    </source>
</evidence>
<feature type="region of interest" description="Disordered" evidence="10">
    <location>
        <begin position="137"/>
        <end position="163"/>
    </location>
</feature>
<keyword evidence="5 9" id="KW-0040">ANK repeat</keyword>
<evidence type="ECO:0000313" key="11">
    <source>
        <dbReference type="EMBL" id="CAD8547984.1"/>
    </source>
</evidence>
<gene>
    <name evidence="11" type="ORF">CLEP1334_LOCUS23274</name>
</gene>
<feature type="region of interest" description="Disordered" evidence="10">
    <location>
        <begin position="211"/>
        <end position="245"/>
    </location>
</feature>
<evidence type="ECO:0000256" key="5">
    <source>
        <dbReference type="ARBA" id="ARBA00023043"/>
    </source>
</evidence>
<dbReference type="PANTHER" id="PTHR15263">
    <property type="entry name" value="I-KAPPA-B-LIKE PROTEIN IKBL"/>
    <property type="match status" value="1"/>
</dbReference>
<dbReference type="PANTHER" id="PTHR15263:SF1">
    <property type="entry name" value="NF-KAPPA-B INHIBITOR-LIKE PROTEIN 1"/>
    <property type="match status" value="1"/>
</dbReference>
<keyword evidence="3" id="KW-0597">Phosphoprotein</keyword>
<dbReference type="SUPFAM" id="SSF48403">
    <property type="entry name" value="Ankyrin repeat"/>
    <property type="match status" value="1"/>
</dbReference>
<comment type="subcellular location">
    <subcellularLocation>
        <location evidence="1">Nucleus</location>
    </subcellularLocation>
</comment>
<protein>
    <recommendedName>
        <fullName evidence="2">NF-kappa-B inhibitor-like protein 1</fullName>
    </recommendedName>
    <alternativeName>
        <fullName evidence="7">Inhibitor of kappa B-like protein</fullName>
    </alternativeName>
    <alternativeName>
        <fullName evidence="8">Nuclear factor of kappa light polypeptide gene enhancer in B-cells inhibitor-like 1</fullName>
    </alternativeName>
</protein>
<name>A0A7S0JCT6_9EUKA</name>
<dbReference type="PROSITE" id="PS50297">
    <property type="entry name" value="ANK_REP_REGION"/>
    <property type="match status" value="1"/>
</dbReference>
<dbReference type="SMART" id="SM00248">
    <property type="entry name" value="ANK"/>
    <property type="match status" value="2"/>
</dbReference>
<keyword evidence="4" id="KW-0677">Repeat</keyword>
<evidence type="ECO:0000256" key="10">
    <source>
        <dbReference type="SAM" id="MobiDB-lite"/>
    </source>
</evidence>
<dbReference type="Pfam" id="PF12796">
    <property type="entry name" value="Ank_2"/>
    <property type="match status" value="1"/>
</dbReference>
<dbReference type="GO" id="GO:0043124">
    <property type="term" value="P:negative regulation of canonical NF-kappaB signal transduction"/>
    <property type="evidence" value="ECO:0007669"/>
    <property type="project" value="InterPro"/>
</dbReference>
<evidence type="ECO:0000256" key="2">
    <source>
        <dbReference type="ARBA" id="ARBA00014259"/>
    </source>
</evidence>
<evidence type="ECO:0000256" key="9">
    <source>
        <dbReference type="PROSITE-ProRule" id="PRU00023"/>
    </source>
</evidence>
<evidence type="ECO:0000256" key="8">
    <source>
        <dbReference type="ARBA" id="ARBA00030802"/>
    </source>
</evidence>
<evidence type="ECO:0000256" key="1">
    <source>
        <dbReference type="ARBA" id="ARBA00004123"/>
    </source>
</evidence>
<dbReference type="InterPro" id="IPR002110">
    <property type="entry name" value="Ankyrin_rpt"/>
</dbReference>
<feature type="compositionally biased region" description="Basic and acidic residues" evidence="10">
    <location>
        <begin position="212"/>
        <end position="245"/>
    </location>
</feature>
<keyword evidence="6" id="KW-0539">Nucleus</keyword>